<evidence type="ECO:0000256" key="10">
    <source>
        <dbReference type="HAMAP-Rule" id="MF_00685"/>
    </source>
</evidence>
<evidence type="ECO:0000256" key="6">
    <source>
        <dbReference type="ARBA" id="ARBA00022676"/>
    </source>
</evidence>
<dbReference type="UniPathway" id="UPA00164"/>
<dbReference type="GO" id="GO:0005978">
    <property type="term" value="P:glycogen biosynthetic process"/>
    <property type="evidence" value="ECO:0007669"/>
    <property type="project" value="UniProtKB-UniRule"/>
</dbReference>
<dbReference type="InterPro" id="IPR013780">
    <property type="entry name" value="Glyco_hydro_b"/>
</dbReference>
<proteinExistence type="inferred from homology"/>
<dbReference type="NCBIfam" id="TIGR01515">
    <property type="entry name" value="branching_enzym"/>
    <property type="match status" value="1"/>
</dbReference>
<dbReference type="CDD" id="cd02855">
    <property type="entry name" value="E_set_GBE_prok_N"/>
    <property type="match status" value="1"/>
</dbReference>
<dbReference type="OrthoDB" id="9800174at2"/>
<evidence type="ECO:0000313" key="14">
    <source>
        <dbReference type="Proteomes" id="UP000019760"/>
    </source>
</evidence>
<reference evidence="13 14" key="2">
    <citation type="journal article" date="2014" name="FEMS Microbiol. Lett.">
        <title>Draft genomic DNA sequence of the facultatively methylotrophic bacterium Acidomonas methanolica type strain MB58.</title>
        <authorList>
            <person name="Higashiura N."/>
            <person name="Hadano H."/>
            <person name="Hirakawa H."/>
            <person name="Matsutani M."/>
            <person name="Takabe S."/>
            <person name="Matsushita K."/>
            <person name="Azuma Y."/>
        </authorList>
    </citation>
    <scope>NUCLEOTIDE SEQUENCE [LARGE SCALE GENOMIC DNA]</scope>
    <source>
        <strain evidence="13 14">MB58</strain>
    </source>
</reference>
<dbReference type="FunFam" id="3.20.20.80:FF:000003">
    <property type="entry name" value="1,4-alpha-glucan branching enzyme GlgB"/>
    <property type="match status" value="1"/>
</dbReference>
<dbReference type="FunFam" id="2.60.40.1180:FF:000002">
    <property type="entry name" value="1,4-alpha-glucan branching enzyme GlgB"/>
    <property type="match status" value="1"/>
</dbReference>
<dbReference type="Gene3D" id="2.60.40.10">
    <property type="entry name" value="Immunoglobulins"/>
    <property type="match status" value="2"/>
</dbReference>
<comment type="caution">
    <text evidence="13">The sequence shown here is derived from an EMBL/GenBank/DDBJ whole genome shotgun (WGS) entry which is preliminary data.</text>
</comment>
<dbReference type="PANTHER" id="PTHR43651:SF3">
    <property type="entry name" value="1,4-ALPHA-GLUCAN-BRANCHING ENZYME"/>
    <property type="match status" value="1"/>
</dbReference>
<evidence type="ECO:0000259" key="12">
    <source>
        <dbReference type="SMART" id="SM00642"/>
    </source>
</evidence>
<evidence type="ECO:0000256" key="1">
    <source>
        <dbReference type="ARBA" id="ARBA00000826"/>
    </source>
</evidence>
<organism evidence="13 14">
    <name type="scientific">Acidomonas methanolica NBRC 104435</name>
    <dbReference type="NCBI Taxonomy" id="1231351"/>
    <lineage>
        <taxon>Bacteria</taxon>
        <taxon>Pseudomonadati</taxon>
        <taxon>Pseudomonadota</taxon>
        <taxon>Alphaproteobacteria</taxon>
        <taxon>Acetobacterales</taxon>
        <taxon>Acetobacteraceae</taxon>
        <taxon>Acidomonas</taxon>
    </lineage>
</organism>
<dbReference type="Pfam" id="PF02922">
    <property type="entry name" value="CBM_48"/>
    <property type="match status" value="1"/>
</dbReference>
<dbReference type="Proteomes" id="UP000019760">
    <property type="component" value="Unassembled WGS sequence"/>
</dbReference>
<dbReference type="RefSeq" id="WP_042059356.1">
    <property type="nucleotide sequence ID" value="NZ_BAND01000061.1"/>
</dbReference>
<dbReference type="InterPro" id="IPR014756">
    <property type="entry name" value="Ig_E-set"/>
</dbReference>
<dbReference type="Pfam" id="PF22019">
    <property type="entry name" value="GlgB_N"/>
    <property type="match status" value="1"/>
</dbReference>
<dbReference type="GO" id="GO:0005829">
    <property type="term" value="C:cytosol"/>
    <property type="evidence" value="ECO:0007669"/>
    <property type="project" value="TreeGrafter"/>
</dbReference>
<dbReference type="SUPFAM" id="SSF51445">
    <property type="entry name" value="(Trans)glycosidases"/>
    <property type="match status" value="1"/>
</dbReference>
<dbReference type="SMART" id="SM00642">
    <property type="entry name" value="Aamy"/>
    <property type="match status" value="1"/>
</dbReference>
<dbReference type="Gene3D" id="3.20.20.80">
    <property type="entry name" value="Glycosidases"/>
    <property type="match status" value="1"/>
</dbReference>
<evidence type="ECO:0000256" key="4">
    <source>
        <dbReference type="ARBA" id="ARBA00009000"/>
    </source>
</evidence>
<dbReference type="GO" id="GO:0003844">
    <property type="term" value="F:1,4-alpha-glucan branching enzyme activity"/>
    <property type="evidence" value="ECO:0007669"/>
    <property type="project" value="UniProtKB-UniRule"/>
</dbReference>
<dbReference type="InterPro" id="IPR006047">
    <property type="entry name" value="GH13_cat_dom"/>
</dbReference>
<dbReference type="HAMAP" id="MF_00685">
    <property type="entry name" value="GlgB"/>
    <property type="match status" value="1"/>
</dbReference>
<feature type="active site" description="Proton donor" evidence="10 11">
    <location>
        <position position="475"/>
    </location>
</feature>
<dbReference type="InterPro" id="IPR006048">
    <property type="entry name" value="A-amylase/branching_C"/>
</dbReference>
<dbReference type="NCBIfam" id="NF008967">
    <property type="entry name" value="PRK12313.1"/>
    <property type="match status" value="1"/>
</dbReference>
<dbReference type="EC" id="2.4.1.18" evidence="10"/>
<dbReference type="EMBL" id="BAND01000061">
    <property type="protein sequence ID" value="GAJ29456.1"/>
    <property type="molecule type" value="Genomic_DNA"/>
</dbReference>
<comment type="function">
    <text evidence="2 10">Catalyzes the formation of the alpha-1,6-glucosidic linkages in glycogen by scission of a 1,4-alpha-linked oligosaccharide from growing alpha-1,4-glucan chains and the subsequent attachment of the oligosaccharide to the alpha-1,6 position.</text>
</comment>
<dbReference type="SUPFAM" id="SSF51011">
    <property type="entry name" value="Glycosyl hydrolase domain"/>
    <property type="match status" value="1"/>
</dbReference>
<comment type="catalytic activity">
    <reaction evidence="1 10">
        <text>Transfers a segment of a (1-&gt;4)-alpha-D-glucan chain to a primary hydroxy group in a similar glucan chain.</text>
        <dbReference type="EC" id="2.4.1.18"/>
    </reaction>
</comment>
<dbReference type="AlphaFoldDB" id="A0A023D6L8"/>
<dbReference type="Pfam" id="PF02806">
    <property type="entry name" value="Alpha-amylase_C"/>
    <property type="match status" value="1"/>
</dbReference>
<evidence type="ECO:0000256" key="9">
    <source>
        <dbReference type="ARBA" id="ARBA00023277"/>
    </source>
</evidence>
<dbReference type="InterPro" id="IPR037439">
    <property type="entry name" value="Branching_enzy"/>
</dbReference>
<comment type="pathway">
    <text evidence="3 10">Glycan biosynthesis; glycogen biosynthesis.</text>
</comment>
<dbReference type="PANTHER" id="PTHR43651">
    <property type="entry name" value="1,4-ALPHA-GLUCAN-BRANCHING ENZYME"/>
    <property type="match status" value="1"/>
</dbReference>
<evidence type="ECO:0000256" key="2">
    <source>
        <dbReference type="ARBA" id="ARBA00002953"/>
    </source>
</evidence>
<keyword evidence="14" id="KW-1185">Reference proteome</keyword>
<feature type="active site" description="Nucleophile" evidence="10 11">
    <location>
        <position position="422"/>
    </location>
</feature>
<evidence type="ECO:0000256" key="11">
    <source>
        <dbReference type="PIRSR" id="PIRSR000463-1"/>
    </source>
</evidence>
<dbReference type="NCBIfam" id="NF003811">
    <property type="entry name" value="PRK05402.1"/>
    <property type="match status" value="1"/>
</dbReference>
<dbReference type="InterPro" id="IPR054169">
    <property type="entry name" value="GlgB_N"/>
</dbReference>
<evidence type="ECO:0000256" key="8">
    <source>
        <dbReference type="ARBA" id="ARBA00023056"/>
    </source>
</evidence>
<comment type="similarity">
    <text evidence="4 10">Belongs to the glycosyl hydrolase 13 family. GlgB subfamily.</text>
</comment>
<reference evidence="14" key="1">
    <citation type="journal article" date="2014" name="FEMS Microbiol. Lett.">
        <title>Draft Genomic DNA Sequence of the Facultatively Methylotrophic Bacterium Acidomonas methanolica type strain MB58.</title>
        <authorList>
            <person name="Higashiura N."/>
            <person name="Hadano H."/>
            <person name="Hirakawa H."/>
            <person name="Matsutani M."/>
            <person name="Takabe S."/>
            <person name="Matsushita K."/>
            <person name="Azuma Y."/>
        </authorList>
    </citation>
    <scope>NUCLEOTIDE SEQUENCE [LARGE SCALE GENOMIC DNA]</scope>
    <source>
        <strain evidence="14">MB58</strain>
    </source>
</reference>
<dbReference type="InterPro" id="IPR006407">
    <property type="entry name" value="GlgB"/>
</dbReference>
<evidence type="ECO:0000313" key="13">
    <source>
        <dbReference type="EMBL" id="GAJ29456.1"/>
    </source>
</evidence>
<dbReference type="GO" id="GO:0004553">
    <property type="term" value="F:hydrolase activity, hydrolyzing O-glycosyl compounds"/>
    <property type="evidence" value="ECO:0007669"/>
    <property type="project" value="InterPro"/>
</dbReference>
<feature type="domain" description="Glycosyl hydrolase family 13 catalytic" evidence="12">
    <location>
        <begin position="257"/>
        <end position="632"/>
    </location>
</feature>
<dbReference type="CDD" id="cd11322">
    <property type="entry name" value="AmyAc_Glg_BE"/>
    <property type="match status" value="1"/>
</dbReference>
<keyword evidence="8 10" id="KW-0320">Glycogen biosynthesis</keyword>
<sequence length="745" mass="83661">MLTPPLADISNNKADAPLLRAAIDELAAGRCRDPFALLGRHKDKRGDVVRVFYPDAQEVRLVVIRPKSAPAEKAMQRVDPRGVYAATLPRGYPYHLRVLWADGWQEVHDPYSFGTLIGDLDLHLFSEGRHHDLDRVLGAHLMEIDGVTGVRFAVWAPNALRVSVIGDFNIWDGRRHPMRLRHGAGIWELFIPDLVPGARYKYEIMAADGTVLPAKADPFAFAAEFPPATASVVAEPMTREWEDDVWMATRHEAQDLSAFISCYEVHTPSWRRPWDGRSYASWDELADGLIPYVLESGFSHIELLPVTEYPFSGSWGYQPLSLFAPTSRHGSPADFARFVDRCHQAGLGVIMDWVPAHFPADIHGLARFDGTHLYEHADPLEGYHQDWHTLIYNYGRNEVMNFLIASALFWLRQFHIDGLRVDAVASMLYRDYSRKPGQWKPNVYGGRENLEAVAFLRELSGVMRALHPSAMLIAEESTAWPGVTAAPETGGLGFRFKWNMGWMHDTLRFMSRDPLWRGFHMNDVTFGMIYAYSEHFLLPLSHDEVVHGKGSLLSRMPGDDWQRHANLRLCYAMMWAWPGKKLLFMGGEFAQHGEWRHEGELEWVRLSEPFGRGVFETVKALNQLGRALPALHAGDYSYDGFGWLIADDTTNCVFAWMRYAPDAAPVLIVLNMTPVPRTEYRIGVPHGGFWHEVLNTDAAIFGGSNLGNAGGVMADEGFGTHGLPCSVSLTLPPLAALYLSPAAPP</sequence>
<evidence type="ECO:0000256" key="3">
    <source>
        <dbReference type="ARBA" id="ARBA00004964"/>
    </source>
</evidence>
<dbReference type="PIRSF" id="PIRSF000463">
    <property type="entry name" value="GlgB"/>
    <property type="match status" value="1"/>
</dbReference>
<comment type="subunit">
    <text evidence="10">Monomer.</text>
</comment>
<dbReference type="InterPro" id="IPR004193">
    <property type="entry name" value="Glyco_hydro_13_N"/>
</dbReference>
<dbReference type="InterPro" id="IPR017853">
    <property type="entry name" value="GH"/>
</dbReference>
<dbReference type="GO" id="GO:0043169">
    <property type="term" value="F:cation binding"/>
    <property type="evidence" value="ECO:0007669"/>
    <property type="project" value="InterPro"/>
</dbReference>
<dbReference type="FunFam" id="2.60.40.10:FF:000169">
    <property type="entry name" value="1,4-alpha-glucan branching enzyme GlgB"/>
    <property type="match status" value="1"/>
</dbReference>
<accession>A0A023D6L8</accession>
<dbReference type="InterPro" id="IPR013783">
    <property type="entry name" value="Ig-like_fold"/>
</dbReference>
<dbReference type="InterPro" id="IPR044143">
    <property type="entry name" value="GlgB_N_E_set_prok"/>
</dbReference>
<dbReference type="SUPFAM" id="SSF81296">
    <property type="entry name" value="E set domains"/>
    <property type="match status" value="2"/>
</dbReference>
<keyword evidence="9 10" id="KW-0119">Carbohydrate metabolism</keyword>
<keyword evidence="6 10" id="KW-0328">Glycosyltransferase</keyword>
<protein>
    <recommendedName>
        <fullName evidence="10">1,4-alpha-glucan branching enzyme GlgB</fullName>
        <ecNumber evidence="10">2.4.1.18</ecNumber>
    </recommendedName>
    <alternativeName>
        <fullName evidence="10">1,4-alpha-D-glucan:1,4-alpha-D-glucan 6-glucosyl-transferase</fullName>
    </alternativeName>
    <alternativeName>
        <fullName evidence="10">Alpha-(1-&gt;4)-glucan branching enzyme</fullName>
    </alternativeName>
    <alternativeName>
        <fullName evidence="10">Glycogen branching enzyme</fullName>
        <shortName evidence="10">BE</shortName>
    </alternativeName>
</protein>
<dbReference type="Gene3D" id="2.60.40.1180">
    <property type="entry name" value="Golgi alpha-mannosidase II"/>
    <property type="match status" value="1"/>
</dbReference>
<evidence type="ECO:0000256" key="5">
    <source>
        <dbReference type="ARBA" id="ARBA00022600"/>
    </source>
</evidence>
<keyword evidence="7 10" id="KW-0808">Transferase</keyword>
<name>A0A023D6L8_ACIMT</name>
<gene>
    <name evidence="10" type="primary">glgB</name>
    <name evidence="13" type="ORF">Amme_061_008</name>
</gene>
<keyword evidence="5 10" id="KW-0321">Glycogen metabolism</keyword>
<evidence type="ECO:0000256" key="7">
    <source>
        <dbReference type="ARBA" id="ARBA00022679"/>
    </source>
</evidence>